<gene>
    <name evidence="4" type="ORF">OLEAN_C11560</name>
</gene>
<dbReference type="InterPro" id="IPR051448">
    <property type="entry name" value="CdaR-like_regulators"/>
</dbReference>
<dbReference type="Proteomes" id="UP000032749">
    <property type="component" value="Chromosome"/>
</dbReference>
<dbReference type="Gene3D" id="1.10.10.2840">
    <property type="entry name" value="PucR C-terminal helix-turn-helix domain"/>
    <property type="match status" value="1"/>
</dbReference>
<dbReference type="PATRIC" id="fig|698738.3.peg.1200"/>
<proteinExistence type="inferred from homology"/>
<dbReference type="InterPro" id="IPR041522">
    <property type="entry name" value="CdaR_GGDEF"/>
</dbReference>
<dbReference type="InterPro" id="IPR009057">
    <property type="entry name" value="Homeodomain-like_sf"/>
</dbReference>
<dbReference type="STRING" id="698738.OLEAN_C11560"/>
<dbReference type="InterPro" id="IPR025736">
    <property type="entry name" value="PucR_C-HTH_dom"/>
</dbReference>
<dbReference type="HOGENOM" id="CLU_051160_0_0_6"/>
<sequence length="416" mass="46962">MFNIATNTHQNWPKASDRITELMRCGAELGLELAASKLFIDALEGVNFQGNGKDDLHDDPVMQAKHRRAIRASIIHWLNAIIKSPEQAVTPYAVYESVDSTAEMYQAQAAEILQKNAHAIQDIAWQYWMKIVFQLTKDPLELQQLLELSSISMRTYNEASLKLWLERLELITADKKRGGIEEQRELVGKIISGEERDLTRASGLLNYSFKHTHHSAIVWSEEIDTEISALENVATVFQKACQQNHSLKVIASPSVIWVWASAEFSVNEKILETVLKKHTGIRISFGSGGNGIDGFRRAYLDAQAAQRVLGRLESNIQLVSYERVRLMAFLSKDAKSIQHYSEHVLGELAQAPTTVRQSLHAFLECGCNATEAAKKLHTHRNTLLRRLTKAEEMLPRPLAENRIQVAVALEALYWIL</sequence>
<reference evidence="4 5" key="1">
    <citation type="journal article" date="2013" name="Nat. Commun.">
        <title>Genome sequence and functional genomic analysis of the oil-degrading bacterium Oleispira antarctica.</title>
        <authorList>
            <person name="Kube M."/>
            <person name="Chernikova T.N."/>
            <person name="Al-Ramahi Y."/>
            <person name="Beloqui A."/>
            <person name="Lopez-Cortez N."/>
            <person name="Guazzaroni M.E."/>
            <person name="Heipieper H.J."/>
            <person name="Klages S."/>
            <person name="Kotsyurbenko O.R."/>
            <person name="Langer I."/>
            <person name="Nechitaylo T.Y."/>
            <person name="Lunsdorf H."/>
            <person name="Fernandez M."/>
            <person name="Juarez S."/>
            <person name="Ciordia S."/>
            <person name="Singer A."/>
            <person name="Kagan O."/>
            <person name="Egorova O."/>
            <person name="Petit P.A."/>
            <person name="Stogios P."/>
            <person name="Kim Y."/>
            <person name="Tchigvintsev A."/>
            <person name="Flick R."/>
            <person name="Denaro R."/>
            <person name="Genovese M."/>
            <person name="Albar J.P."/>
            <person name="Reva O.N."/>
            <person name="Martinez-Gomariz M."/>
            <person name="Tran H."/>
            <person name="Ferrer M."/>
            <person name="Savchenko A."/>
            <person name="Yakunin A.F."/>
            <person name="Yakimov M.M."/>
            <person name="Golyshina O.V."/>
            <person name="Reinhardt R."/>
            <person name="Golyshin P.N."/>
        </authorList>
    </citation>
    <scope>NUCLEOTIDE SEQUENCE [LARGE SCALE GENOMIC DNA]</scope>
</reference>
<evidence type="ECO:0000256" key="1">
    <source>
        <dbReference type="ARBA" id="ARBA00006754"/>
    </source>
</evidence>
<organism evidence="4 5">
    <name type="scientific">Oleispira antarctica RB-8</name>
    <dbReference type="NCBI Taxonomy" id="698738"/>
    <lineage>
        <taxon>Bacteria</taxon>
        <taxon>Pseudomonadati</taxon>
        <taxon>Pseudomonadota</taxon>
        <taxon>Gammaproteobacteria</taxon>
        <taxon>Oceanospirillales</taxon>
        <taxon>Oceanospirillaceae</taxon>
        <taxon>Oleispira</taxon>
    </lineage>
</organism>
<name>R4YL61_OLEAN</name>
<dbReference type="PANTHER" id="PTHR33744">
    <property type="entry name" value="CARBOHYDRATE DIACID REGULATOR"/>
    <property type="match status" value="1"/>
</dbReference>
<dbReference type="Pfam" id="PF17853">
    <property type="entry name" value="GGDEF_2"/>
    <property type="match status" value="1"/>
</dbReference>
<dbReference type="Pfam" id="PF13556">
    <property type="entry name" value="HTH_30"/>
    <property type="match status" value="1"/>
</dbReference>
<dbReference type="KEGG" id="oai:OLEAN_C11560"/>
<accession>R4YL61</accession>
<evidence type="ECO:0000313" key="5">
    <source>
        <dbReference type="Proteomes" id="UP000032749"/>
    </source>
</evidence>
<comment type="similarity">
    <text evidence="1">Belongs to the CdaR family.</text>
</comment>
<feature type="domain" description="PucR C-terminal helix-turn-helix" evidence="2">
    <location>
        <begin position="357"/>
        <end position="411"/>
    </location>
</feature>
<evidence type="ECO:0000259" key="2">
    <source>
        <dbReference type="Pfam" id="PF13556"/>
    </source>
</evidence>
<feature type="domain" description="CdaR GGDEF-like" evidence="3">
    <location>
        <begin position="195"/>
        <end position="308"/>
    </location>
</feature>
<dbReference type="AlphaFoldDB" id="R4YL61"/>
<protein>
    <submittedName>
        <fullName evidence="4">Regulatory protein, CdaR family</fullName>
    </submittedName>
</protein>
<dbReference type="SUPFAM" id="SSF46689">
    <property type="entry name" value="Homeodomain-like"/>
    <property type="match status" value="1"/>
</dbReference>
<dbReference type="EMBL" id="FO203512">
    <property type="protein sequence ID" value="CCK75332.1"/>
    <property type="molecule type" value="Genomic_DNA"/>
</dbReference>
<keyword evidence="5" id="KW-1185">Reference proteome</keyword>
<dbReference type="PANTHER" id="PTHR33744:SF1">
    <property type="entry name" value="DNA-BINDING TRANSCRIPTIONAL ACTIVATOR ADER"/>
    <property type="match status" value="1"/>
</dbReference>
<dbReference type="InterPro" id="IPR042070">
    <property type="entry name" value="PucR_C-HTH_sf"/>
</dbReference>
<evidence type="ECO:0000259" key="3">
    <source>
        <dbReference type="Pfam" id="PF17853"/>
    </source>
</evidence>
<evidence type="ECO:0000313" key="4">
    <source>
        <dbReference type="EMBL" id="CCK75332.1"/>
    </source>
</evidence>